<dbReference type="PANTHER" id="PTHR11441">
    <property type="entry name" value="THYMIDINE KINASE"/>
    <property type="match status" value="1"/>
</dbReference>
<evidence type="ECO:0000256" key="3">
    <source>
        <dbReference type="ARBA" id="ARBA00022777"/>
    </source>
</evidence>
<evidence type="ECO:0000256" key="2">
    <source>
        <dbReference type="ARBA" id="ARBA00022741"/>
    </source>
</evidence>
<keyword evidence="9" id="KW-1185">Reference proteome</keyword>
<dbReference type="Proteomes" id="UP000824890">
    <property type="component" value="Unassembled WGS sequence"/>
</dbReference>
<protein>
    <recommendedName>
        <fullName evidence="5">Thymidine kinase</fullName>
        <ecNumber evidence="5">2.7.1.21</ecNumber>
    </recommendedName>
</protein>
<keyword evidence="5" id="KW-0237">DNA synthesis</keyword>
<keyword evidence="4 5" id="KW-0067">ATP-binding</keyword>
<dbReference type="Pfam" id="PF00265">
    <property type="entry name" value="TK"/>
    <property type="match status" value="1"/>
</dbReference>
<accession>A0ABQ7XZ02</accession>
<evidence type="ECO:0000313" key="9">
    <source>
        <dbReference type="Proteomes" id="UP000824890"/>
    </source>
</evidence>
<evidence type="ECO:0000256" key="6">
    <source>
        <dbReference type="RuleBase" id="RU004165"/>
    </source>
</evidence>
<dbReference type="PANTHER" id="PTHR11441:SF3">
    <property type="entry name" value="THYMIDINE KINASE"/>
    <property type="match status" value="1"/>
</dbReference>
<dbReference type="Gene3D" id="3.30.60.20">
    <property type="match status" value="1"/>
</dbReference>
<evidence type="ECO:0000256" key="4">
    <source>
        <dbReference type="ARBA" id="ARBA00022840"/>
    </source>
</evidence>
<dbReference type="EC" id="2.7.1.21" evidence="5"/>
<evidence type="ECO:0000256" key="7">
    <source>
        <dbReference type="SAM" id="MobiDB-lite"/>
    </source>
</evidence>
<keyword evidence="3 5" id="KW-0418">Kinase</keyword>
<dbReference type="EMBL" id="JAGKQM010000019">
    <property type="protein sequence ID" value="KAH0861175.1"/>
    <property type="molecule type" value="Genomic_DNA"/>
</dbReference>
<organism evidence="8 9">
    <name type="scientific">Brassica napus</name>
    <name type="common">Rape</name>
    <dbReference type="NCBI Taxonomy" id="3708"/>
    <lineage>
        <taxon>Eukaryota</taxon>
        <taxon>Viridiplantae</taxon>
        <taxon>Streptophyta</taxon>
        <taxon>Embryophyta</taxon>
        <taxon>Tracheophyta</taxon>
        <taxon>Spermatophyta</taxon>
        <taxon>Magnoliopsida</taxon>
        <taxon>eudicotyledons</taxon>
        <taxon>Gunneridae</taxon>
        <taxon>Pentapetalae</taxon>
        <taxon>rosids</taxon>
        <taxon>malvids</taxon>
        <taxon>Brassicales</taxon>
        <taxon>Brassicaceae</taxon>
        <taxon>Brassiceae</taxon>
        <taxon>Brassica</taxon>
    </lineage>
</organism>
<keyword evidence="2 5" id="KW-0547">Nucleotide-binding</keyword>
<evidence type="ECO:0000313" key="8">
    <source>
        <dbReference type="EMBL" id="KAH0861175.1"/>
    </source>
</evidence>
<comment type="catalytic activity">
    <reaction evidence="5">
        <text>thymidine + ATP = dTMP + ADP + H(+)</text>
        <dbReference type="Rhea" id="RHEA:19129"/>
        <dbReference type="ChEBI" id="CHEBI:15378"/>
        <dbReference type="ChEBI" id="CHEBI:17748"/>
        <dbReference type="ChEBI" id="CHEBI:30616"/>
        <dbReference type="ChEBI" id="CHEBI:63528"/>
        <dbReference type="ChEBI" id="CHEBI:456216"/>
        <dbReference type="EC" id="2.7.1.21"/>
    </reaction>
</comment>
<comment type="caution">
    <text evidence="8">The sequence shown here is derived from an EMBL/GenBank/DDBJ whole genome shotgun (WGS) entry which is preliminary data.</text>
</comment>
<evidence type="ECO:0000256" key="1">
    <source>
        <dbReference type="ARBA" id="ARBA00022679"/>
    </source>
</evidence>
<dbReference type="InterPro" id="IPR001267">
    <property type="entry name" value="Thymidine_kinase"/>
</dbReference>
<proteinExistence type="inferred from homology"/>
<evidence type="ECO:0000256" key="5">
    <source>
        <dbReference type="RuleBase" id="RU000544"/>
    </source>
</evidence>
<feature type="region of interest" description="Disordered" evidence="7">
    <location>
        <begin position="117"/>
        <end position="138"/>
    </location>
</feature>
<name>A0ABQ7XZ02_BRANA</name>
<reference evidence="8 9" key="1">
    <citation type="submission" date="2021-05" db="EMBL/GenBank/DDBJ databases">
        <title>Genome Assembly of Synthetic Allotetraploid Brassica napus Reveals Homoeologous Exchanges between Subgenomes.</title>
        <authorList>
            <person name="Davis J.T."/>
        </authorList>
    </citation>
    <scope>NUCLEOTIDE SEQUENCE [LARGE SCALE GENOMIC DNA]</scope>
    <source>
        <strain evidence="9">cv. Da-Ae</strain>
        <tissue evidence="8">Seedling</tissue>
    </source>
</reference>
<sequence>MLPFMYLTEARYGGVGPFQEATGLESLHLNGCSFGNLKSFVLLRTGDLYEFCCKDADDDGNTVIVAVVDGRVGDVLDIVPIDDSVTKLTARCEVCGHKGFFTVRKTCDTQGRLIRGDKRCDRPGPKPVSPPGSGDTRTELIGGVDVDMPVCLKQYINNQLVIKASK</sequence>
<keyword evidence="1 5" id="KW-0808">Transferase</keyword>
<comment type="similarity">
    <text evidence="6">Belongs to the thymidine kinase family.</text>
</comment>
<gene>
    <name evidence="8" type="ORF">HID58_089436</name>
</gene>